<proteinExistence type="predicted"/>
<evidence type="ECO:0000313" key="4">
    <source>
        <dbReference type="Proteomes" id="UP000280296"/>
    </source>
</evidence>
<protein>
    <recommendedName>
        <fullName evidence="2">Surface layer protein bacterial Ig-like domain-containing protein</fullName>
    </recommendedName>
</protein>
<name>A0A432MJN0_9BACT</name>
<dbReference type="SUPFAM" id="SSF49373">
    <property type="entry name" value="Invasin/intimin cell-adhesion fragments"/>
    <property type="match status" value="1"/>
</dbReference>
<dbReference type="InterPro" id="IPR008964">
    <property type="entry name" value="Invasin/intimin_cell_adhesion"/>
</dbReference>
<dbReference type="InterPro" id="IPR054604">
    <property type="entry name" value="SbsC_Big-like"/>
</dbReference>
<organism evidence="3 4">
    <name type="scientific">Tautonia sociabilis</name>
    <dbReference type="NCBI Taxonomy" id="2080755"/>
    <lineage>
        <taxon>Bacteria</taxon>
        <taxon>Pseudomonadati</taxon>
        <taxon>Planctomycetota</taxon>
        <taxon>Planctomycetia</taxon>
        <taxon>Isosphaerales</taxon>
        <taxon>Isosphaeraceae</taxon>
        <taxon>Tautonia</taxon>
    </lineage>
</organism>
<keyword evidence="1" id="KW-0732">Signal</keyword>
<feature type="domain" description="Surface layer protein bacterial Ig-like" evidence="2">
    <location>
        <begin position="74"/>
        <end position="112"/>
    </location>
</feature>
<reference evidence="3 4" key="2">
    <citation type="submission" date="2019-01" db="EMBL/GenBank/DDBJ databases">
        <title>Tautonia sociabilis, a novel thermotolerant planctomycete of Isosphaeraceae family, isolated from a 4000 m deep subterranean habitat.</title>
        <authorList>
            <person name="Kovaleva O.L."/>
            <person name="Elcheninov A.G."/>
            <person name="Van Heerden E."/>
            <person name="Toshchakov S.V."/>
            <person name="Novikov A."/>
            <person name="Bonch-Osmolovskaya E.A."/>
            <person name="Kublanov I.V."/>
        </authorList>
    </citation>
    <scope>NUCLEOTIDE SEQUENCE [LARGE SCALE GENOMIC DNA]</scope>
    <source>
        <strain evidence="3 4">GM2012</strain>
    </source>
</reference>
<dbReference type="AlphaFoldDB" id="A0A432MJN0"/>
<evidence type="ECO:0000313" key="3">
    <source>
        <dbReference type="EMBL" id="RUL87326.1"/>
    </source>
</evidence>
<dbReference type="Proteomes" id="UP000280296">
    <property type="component" value="Unassembled WGS sequence"/>
</dbReference>
<reference evidence="3 4" key="1">
    <citation type="submission" date="2018-12" db="EMBL/GenBank/DDBJ databases">
        <authorList>
            <person name="Toschakov S.V."/>
        </authorList>
    </citation>
    <scope>NUCLEOTIDE SEQUENCE [LARGE SCALE GENOMIC DNA]</scope>
    <source>
        <strain evidence="3 4">GM2012</strain>
    </source>
</reference>
<dbReference type="RefSeq" id="WP_126725856.1">
    <property type="nucleotide sequence ID" value="NZ_RYZH01000023.1"/>
</dbReference>
<gene>
    <name evidence="3" type="ORF">TsocGM_13205</name>
</gene>
<evidence type="ECO:0000259" key="2">
    <source>
        <dbReference type="Pfam" id="PF22359"/>
    </source>
</evidence>
<feature type="signal peptide" evidence="1">
    <location>
        <begin position="1"/>
        <end position="28"/>
    </location>
</feature>
<dbReference type="Gene3D" id="2.60.40.1080">
    <property type="match status" value="1"/>
</dbReference>
<sequence>MTSRRPSGTLLALTLLLAVAIPPGAAQARDGLALLPPSATLDGSRASQRFLVERLGDDGSFAGDLAGGVAFSVSIPNIARVSADGIVTPVSDGVTTLRATVGEQSIEAIVTVVGSSRAEPWSFRNHVLPVLTKTGCNQGSCHGAAAGKTFPEEVDAFLTDPDPDKRSKLVDRLLGSEAFVDS</sequence>
<accession>A0A432MJN0</accession>
<feature type="chain" id="PRO_5019206800" description="Surface layer protein bacterial Ig-like domain-containing protein" evidence="1">
    <location>
        <begin position="29"/>
        <end position="182"/>
    </location>
</feature>
<dbReference type="Pfam" id="PF22359">
    <property type="entry name" value="Big-like"/>
    <property type="match status" value="1"/>
</dbReference>
<keyword evidence="4" id="KW-1185">Reference proteome</keyword>
<comment type="caution">
    <text evidence="3">The sequence shown here is derived from an EMBL/GenBank/DDBJ whole genome shotgun (WGS) entry which is preliminary data.</text>
</comment>
<evidence type="ECO:0000256" key="1">
    <source>
        <dbReference type="SAM" id="SignalP"/>
    </source>
</evidence>
<dbReference type="EMBL" id="RYZH01000023">
    <property type="protein sequence ID" value="RUL87326.1"/>
    <property type="molecule type" value="Genomic_DNA"/>
</dbReference>